<dbReference type="Proteomes" id="UP000181898">
    <property type="component" value="Chromosome"/>
</dbReference>
<dbReference type="OrthoDB" id="1467821at2"/>
<gene>
    <name evidence="2" type="ORF">LPB136_07990</name>
</gene>
<dbReference type="RefSeq" id="WP_072555775.1">
    <property type="nucleotide sequence ID" value="NZ_CP018155.1"/>
</dbReference>
<evidence type="ECO:0000313" key="2">
    <source>
        <dbReference type="EMBL" id="APG65293.1"/>
    </source>
</evidence>
<accession>A0A1L3JJM5</accession>
<proteinExistence type="predicted"/>
<sequence length="78" mass="8757">MKKQLKQNWKLFLIASLTLGLAPFNPPHIVGKLNWLLGGNAFSGENAMQSKDLFDIFLHGTPWLLLLISGILNISRKK</sequence>
<feature type="transmembrane region" description="Helical" evidence="1">
    <location>
        <begin position="56"/>
        <end position="74"/>
    </location>
</feature>
<dbReference type="AlphaFoldDB" id="A0A1L3JJM5"/>
<keyword evidence="1" id="KW-0472">Membrane</keyword>
<name>A0A1L3JJM5_9FLAO</name>
<dbReference type="KEGG" id="ten:LPB136_07990"/>
<keyword evidence="1" id="KW-0812">Transmembrane</keyword>
<organism evidence="2 3">
    <name type="scientific">Tenacibaculum todarodis</name>
    <dbReference type="NCBI Taxonomy" id="1850252"/>
    <lineage>
        <taxon>Bacteria</taxon>
        <taxon>Pseudomonadati</taxon>
        <taxon>Bacteroidota</taxon>
        <taxon>Flavobacteriia</taxon>
        <taxon>Flavobacteriales</taxon>
        <taxon>Flavobacteriaceae</taxon>
        <taxon>Tenacibaculum</taxon>
    </lineage>
</organism>
<evidence type="ECO:0000256" key="1">
    <source>
        <dbReference type="SAM" id="Phobius"/>
    </source>
</evidence>
<dbReference type="STRING" id="1850252.LPB136_07990"/>
<protein>
    <recommendedName>
        <fullName evidence="4">RND transporter</fullName>
    </recommendedName>
</protein>
<evidence type="ECO:0000313" key="3">
    <source>
        <dbReference type="Proteomes" id="UP000181898"/>
    </source>
</evidence>
<dbReference type="EMBL" id="CP018155">
    <property type="protein sequence ID" value="APG65293.1"/>
    <property type="molecule type" value="Genomic_DNA"/>
</dbReference>
<keyword evidence="3" id="KW-1185">Reference proteome</keyword>
<evidence type="ECO:0008006" key="4">
    <source>
        <dbReference type="Google" id="ProtNLM"/>
    </source>
</evidence>
<reference evidence="2 3" key="1">
    <citation type="submission" date="2016-11" db="EMBL/GenBank/DDBJ databases">
        <title>Tenacibaculum sp. LPB0136, isolated from marine environment.</title>
        <authorList>
            <person name="Kim E."/>
            <person name="Yi H."/>
        </authorList>
    </citation>
    <scope>NUCLEOTIDE SEQUENCE [LARGE SCALE GENOMIC DNA]</scope>
    <source>
        <strain evidence="2 3">LPB0136</strain>
    </source>
</reference>
<keyword evidence="1" id="KW-1133">Transmembrane helix</keyword>